<protein>
    <submittedName>
        <fullName evidence="2">Uncharacterized protein</fullName>
    </submittedName>
</protein>
<feature type="region of interest" description="Disordered" evidence="1">
    <location>
        <begin position="107"/>
        <end position="133"/>
    </location>
</feature>
<gene>
    <name evidence="2" type="ordered locus">TP04_0207</name>
</gene>
<proteinExistence type="predicted"/>
<evidence type="ECO:0000313" key="3">
    <source>
        <dbReference type="Proteomes" id="UP000001949"/>
    </source>
</evidence>
<comment type="caution">
    <text evidence="2">The sequence shown here is derived from an EMBL/GenBank/DDBJ whole genome shotgun (WGS) entry which is preliminary data.</text>
</comment>
<reference evidence="2 3" key="1">
    <citation type="journal article" date="2005" name="Science">
        <title>Genome sequence of Theileria parva, a bovine pathogen that transforms lymphocytes.</title>
        <authorList>
            <person name="Gardner M.J."/>
            <person name="Bishop R."/>
            <person name="Shah T."/>
            <person name="de Villiers E.P."/>
            <person name="Carlton J.M."/>
            <person name="Hall N."/>
            <person name="Ren Q."/>
            <person name="Paulsen I.T."/>
            <person name="Pain A."/>
            <person name="Berriman M."/>
            <person name="Wilson R.J.M."/>
            <person name="Sato S."/>
            <person name="Ralph S.A."/>
            <person name="Mann D.J."/>
            <person name="Xiong Z."/>
            <person name="Shallom S.J."/>
            <person name="Weidman J."/>
            <person name="Jiang L."/>
            <person name="Lynn J."/>
            <person name="Weaver B."/>
            <person name="Shoaibi A."/>
            <person name="Domingo A.R."/>
            <person name="Wasawo D."/>
            <person name="Crabtree J."/>
            <person name="Wortman J.R."/>
            <person name="Haas B."/>
            <person name="Angiuoli S.V."/>
            <person name="Creasy T.H."/>
            <person name="Lu C."/>
            <person name="Suh B."/>
            <person name="Silva J.C."/>
            <person name="Utterback T.R."/>
            <person name="Feldblyum T.V."/>
            <person name="Pertea M."/>
            <person name="Allen J."/>
            <person name="Nierman W.C."/>
            <person name="Taracha E.L.N."/>
            <person name="Salzberg S.L."/>
            <person name="White O.R."/>
            <person name="Fitzhugh H.A."/>
            <person name="Morzaria S."/>
            <person name="Venter J.C."/>
            <person name="Fraser C.M."/>
            <person name="Nene V."/>
        </authorList>
    </citation>
    <scope>NUCLEOTIDE SEQUENCE [LARGE SCALE GENOMIC DNA]</scope>
    <source>
        <strain evidence="2 3">Muguga</strain>
    </source>
</reference>
<dbReference type="Proteomes" id="UP000001949">
    <property type="component" value="Unassembled WGS sequence"/>
</dbReference>
<dbReference type="eggNOG" id="ENOG502QXE0">
    <property type="taxonomic scope" value="Eukaryota"/>
</dbReference>
<keyword evidence="3" id="KW-1185">Reference proteome</keyword>
<dbReference type="AlphaFoldDB" id="Q4N2Y5"/>
<dbReference type="VEuPathDB" id="PiroplasmaDB:TpMuguga_04g00207"/>
<accession>Q4N2Y5</accession>
<organism evidence="2 3">
    <name type="scientific">Theileria parva</name>
    <name type="common">East coast fever infection agent</name>
    <dbReference type="NCBI Taxonomy" id="5875"/>
    <lineage>
        <taxon>Eukaryota</taxon>
        <taxon>Sar</taxon>
        <taxon>Alveolata</taxon>
        <taxon>Apicomplexa</taxon>
        <taxon>Aconoidasida</taxon>
        <taxon>Piroplasmida</taxon>
        <taxon>Theileriidae</taxon>
        <taxon>Theileria</taxon>
    </lineage>
</organism>
<name>Q4N2Y5_THEPA</name>
<evidence type="ECO:0000313" key="2">
    <source>
        <dbReference type="EMBL" id="EAN31559.1"/>
    </source>
</evidence>
<dbReference type="InParanoid" id="Q4N2Y5"/>
<dbReference type="GeneID" id="3501126"/>
<dbReference type="KEGG" id="tpv:TP04_0207"/>
<evidence type="ECO:0000256" key="1">
    <source>
        <dbReference type="SAM" id="MobiDB-lite"/>
    </source>
</evidence>
<dbReference type="EMBL" id="AAGK01000004">
    <property type="protein sequence ID" value="EAN31559.1"/>
    <property type="molecule type" value="Genomic_DNA"/>
</dbReference>
<dbReference type="OMA" id="FSDYVWE"/>
<sequence length="196" mass="22547">MENKNSDLTNTCFEALLDLNCIFPSWGDLQGNFRYHWKQILNSSINFNDSENKVLKTYLALLEPLVNYEPEGIESKAALELVRNLDKHRKNEDKGFEPYLLEEVLSRDTPAIKPPQRPPRVPSVKKKPPPSPKIILNEEVGTAHTYATRRSKLLSEADGDSDKSKLSKFGMGKHLKKGFFSDYVWEFNDLEPKVFY</sequence>
<feature type="compositionally biased region" description="Pro residues" evidence="1">
    <location>
        <begin position="112"/>
        <end position="121"/>
    </location>
</feature>